<proteinExistence type="predicted"/>
<protein>
    <submittedName>
        <fullName evidence="1">Uncharacterized protein</fullName>
    </submittedName>
</protein>
<comment type="caution">
    <text evidence="1">The sequence shown here is derived from an EMBL/GenBank/DDBJ whole genome shotgun (WGS) entry which is preliminary data.</text>
</comment>
<evidence type="ECO:0000313" key="1">
    <source>
        <dbReference type="EMBL" id="MEJ8645342.1"/>
    </source>
</evidence>
<keyword evidence="2" id="KW-1185">Reference proteome</keyword>
<sequence>MLLATGRMGLAAFADCPQSFRMRSADPPQPSRLAAAREGRILVVVVRRPPAPVGVPVVATAEEAAEEAADRVRDLPLS</sequence>
<reference evidence="1 2" key="1">
    <citation type="submission" date="2024-03" db="EMBL/GenBank/DDBJ databases">
        <title>Novel Streptomyces species of biotechnological and ecological value are a feature of Machair soil.</title>
        <authorList>
            <person name="Prole J.R."/>
            <person name="Goodfellow M."/>
            <person name="Allenby N."/>
            <person name="Ward A.C."/>
        </authorList>
    </citation>
    <scope>NUCLEOTIDE SEQUENCE [LARGE SCALE GENOMIC DNA]</scope>
    <source>
        <strain evidence="1 2">MS1.HAVA.3</strain>
    </source>
</reference>
<evidence type="ECO:0000313" key="2">
    <source>
        <dbReference type="Proteomes" id="UP001382904"/>
    </source>
</evidence>
<accession>A0ABU8UBU0</accession>
<gene>
    <name evidence="1" type="ORF">WKI68_37280</name>
</gene>
<dbReference type="EMBL" id="JBBKAM010000002">
    <property type="protein sequence ID" value="MEJ8645342.1"/>
    <property type="molecule type" value="Genomic_DNA"/>
</dbReference>
<organism evidence="1 2">
    <name type="scientific">Streptomyces caledonius</name>
    <dbReference type="NCBI Taxonomy" id="3134107"/>
    <lineage>
        <taxon>Bacteria</taxon>
        <taxon>Bacillati</taxon>
        <taxon>Actinomycetota</taxon>
        <taxon>Actinomycetes</taxon>
        <taxon>Kitasatosporales</taxon>
        <taxon>Streptomycetaceae</taxon>
        <taxon>Streptomyces</taxon>
    </lineage>
</organism>
<dbReference type="Proteomes" id="UP001382904">
    <property type="component" value="Unassembled WGS sequence"/>
</dbReference>
<name>A0ABU8UBU0_9ACTN</name>